<evidence type="ECO:0000313" key="2">
    <source>
        <dbReference type="EMBL" id="CAB5000331.1"/>
    </source>
</evidence>
<reference evidence="2" key="1">
    <citation type="submission" date="2020-05" db="EMBL/GenBank/DDBJ databases">
        <authorList>
            <person name="Chiriac C."/>
            <person name="Salcher M."/>
            <person name="Ghai R."/>
            <person name="Kavagutti S V."/>
        </authorList>
    </citation>
    <scope>NUCLEOTIDE SEQUENCE</scope>
</reference>
<feature type="region of interest" description="Disordered" evidence="1">
    <location>
        <begin position="53"/>
        <end position="80"/>
    </location>
</feature>
<evidence type="ECO:0000256" key="1">
    <source>
        <dbReference type="SAM" id="MobiDB-lite"/>
    </source>
</evidence>
<dbReference type="EMBL" id="CAFBOM010000290">
    <property type="protein sequence ID" value="CAB5000331.1"/>
    <property type="molecule type" value="Genomic_DNA"/>
</dbReference>
<dbReference type="AlphaFoldDB" id="A0A6J7P536"/>
<protein>
    <submittedName>
        <fullName evidence="2">Unannotated protein</fullName>
    </submittedName>
</protein>
<organism evidence="2">
    <name type="scientific">freshwater metagenome</name>
    <dbReference type="NCBI Taxonomy" id="449393"/>
    <lineage>
        <taxon>unclassified sequences</taxon>
        <taxon>metagenomes</taxon>
        <taxon>ecological metagenomes</taxon>
    </lineage>
</organism>
<accession>A0A6J7P536</accession>
<name>A0A6J7P536_9ZZZZ</name>
<sequence length="80" mass="8718">MKGALGWRWLGFCTTDRTVNSRPVSADWSPRARVSSKSTAFFAVRVPDWSKSLPRTTRCPSTAVSRASKASGSKTPSISQ</sequence>
<gene>
    <name evidence="2" type="ORF">UFOPK3957_01538</name>
</gene>
<proteinExistence type="predicted"/>